<keyword evidence="2" id="KW-0479">Metal-binding</keyword>
<evidence type="ECO:0000256" key="4">
    <source>
        <dbReference type="ARBA" id="ARBA00022771"/>
    </source>
</evidence>
<evidence type="ECO:0000256" key="5">
    <source>
        <dbReference type="ARBA" id="ARBA00022833"/>
    </source>
</evidence>
<evidence type="ECO:0000256" key="1">
    <source>
        <dbReference type="ARBA" id="ARBA00004123"/>
    </source>
</evidence>
<dbReference type="AlphaFoldDB" id="A0A4S2M772"/>
<dbReference type="Gene3D" id="3.30.160.60">
    <property type="entry name" value="Classic Zinc Finger"/>
    <property type="match status" value="3"/>
</dbReference>
<evidence type="ECO:0000256" key="7">
    <source>
        <dbReference type="PROSITE-ProRule" id="PRU00042"/>
    </source>
</evidence>
<evidence type="ECO:0000256" key="6">
    <source>
        <dbReference type="ARBA" id="ARBA00023242"/>
    </source>
</evidence>
<dbReference type="InterPro" id="IPR036236">
    <property type="entry name" value="Znf_C2H2_sf"/>
</dbReference>
<evidence type="ECO:0000256" key="3">
    <source>
        <dbReference type="ARBA" id="ARBA00022737"/>
    </source>
</evidence>
<proteinExistence type="predicted"/>
<dbReference type="SMART" id="SM00355">
    <property type="entry name" value="ZnF_C2H2"/>
    <property type="match status" value="5"/>
</dbReference>
<dbReference type="Proteomes" id="UP000308267">
    <property type="component" value="Unassembled WGS sequence"/>
</dbReference>
<dbReference type="InterPro" id="IPR013087">
    <property type="entry name" value="Znf_C2H2_type"/>
</dbReference>
<dbReference type="OrthoDB" id="6077919at2759"/>
<evidence type="ECO:0000313" key="10">
    <source>
        <dbReference type="Proteomes" id="UP000308267"/>
    </source>
</evidence>
<keyword evidence="6" id="KW-0539">Nucleus</keyword>
<feature type="domain" description="C2H2-type" evidence="8">
    <location>
        <begin position="176"/>
        <end position="204"/>
    </location>
</feature>
<reference evidence="9 10" key="1">
    <citation type="journal article" date="2019" name="BMC Genomics">
        <title>New insights from Opisthorchis felineus genome: update on genomics of the epidemiologically important liver flukes.</title>
        <authorList>
            <person name="Ershov N.I."/>
            <person name="Mordvinov V.A."/>
            <person name="Prokhortchouk E.B."/>
            <person name="Pakharukova M.Y."/>
            <person name="Gunbin K.V."/>
            <person name="Ustyantsev K."/>
            <person name="Genaev M.A."/>
            <person name="Blinov A.G."/>
            <person name="Mazur A."/>
            <person name="Boulygina E."/>
            <person name="Tsygankova S."/>
            <person name="Khrameeva E."/>
            <person name="Chekanov N."/>
            <person name="Fan G."/>
            <person name="Xiao A."/>
            <person name="Zhang H."/>
            <person name="Xu X."/>
            <person name="Yang H."/>
            <person name="Solovyev V."/>
            <person name="Lee S.M."/>
            <person name="Liu X."/>
            <person name="Afonnikov D.A."/>
            <person name="Skryabin K.G."/>
        </authorList>
    </citation>
    <scope>NUCLEOTIDE SEQUENCE [LARGE SCALE GENOMIC DNA]</scope>
    <source>
        <strain evidence="9">AK-0245</strain>
        <tissue evidence="9">Whole organism</tissue>
    </source>
</reference>
<feature type="domain" description="C2H2-type" evidence="8">
    <location>
        <begin position="129"/>
        <end position="157"/>
    </location>
</feature>
<keyword evidence="4 7" id="KW-0863">Zinc-finger</keyword>
<protein>
    <recommendedName>
        <fullName evidence="8">C2H2-type domain-containing protein</fullName>
    </recommendedName>
</protein>
<dbReference type="GO" id="GO:0005634">
    <property type="term" value="C:nucleus"/>
    <property type="evidence" value="ECO:0007669"/>
    <property type="project" value="UniProtKB-SubCell"/>
</dbReference>
<name>A0A4S2M772_OPIFE</name>
<dbReference type="Pfam" id="PF13912">
    <property type="entry name" value="zf-C2H2_6"/>
    <property type="match status" value="1"/>
</dbReference>
<keyword evidence="3" id="KW-0677">Repeat</keyword>
<dbReference type="Pfam" id="PF00096">
    <property type="entry name" value="zf-C2H2"/>
    <property type="match status" value="3"/>
</dbReference>
<dbReference type="InterPro" id="IPR050331">
    <property type="entry name" value="Zinc_finger"/>
</dbReference>
<comment type="subcellular location">
    <subcellularLocation>
        <location evidence="1">Nucleus</location>
    </subcellularLocation>
</comment>
<dbReference type="GO" id="GO:0010468">
    <property type="term" value="P:regulation of gene expression"/>
    <property type="evidence" value="ECO:0007669"/>
    <property type="project" value="TreeGrafter"/>
</dbReference>
<dbReference type="SUPFAM" id="SSF57667">
    <property type="entry name" value="beta-beta-alpha zinc fingers"/>
    <property type="match status" value="3"/>
</dbReference>
<dbReference type="PANTHER" id="PTHR16515">
    <property type="entry name" value="PR DOMAIN ZINC FINGER PROTEIN"/>
    <property type="match status" value="1"/>
</dbReference>
<feature type="domain" description="C2H2-type" evidence="8">
    <location>
        <begin position="205"/>
        <end position="233"/>
    </location>
</feature>
<dbReference type="STRING" id="147828.A0A4S2M772"/>
<evidence type="ECO:0000313" key="9">
    <source>
        <dbReference type="EMBL" id="TGZ69937.1"/>
    </source>
</evidence>
<feature type="domain" description="C2H2-type" evidence="8">
    <location>
        <begin position="234"/>
        <end position="262"/>
    </location>
</feature>
<comment type="caution">
    <text evidence="9">The sequence shown here is derived from an EMBL/GenBank/DDBJ whole genome shotgun (WGS) entry which is preliminary data.</text>
</comment>
<evidence type="ECO:0000259" key="8">
    <source>
        <dbReference type="PROSITE" id="PS50157"/>
    </source>
</evidence>
<dbReference type="PANTHER" id="PTHR16515:SF66">
    <property type="entry name" value="C2H2-TYPE DOMAIN-CONTAINING PROTEIN"/>
    <property type="match status" value="1"/>
</dbReference>
<gene>
    <name evidence="9" type="ORF">CRM22_003459</name>
</gene>
<organism evidence="9 10">
    <name type="scientific">Opisthorchis felineus</name>
    <dbReference type="NCBI Taxonomy" id="147828"/>
    <lineage>
        <taxon>Eukaryota</taxon>
        <taxon>Metazoa</taxon>
        <taxon>Spiralia</taxon>
        <taxon>Lophotrochozoa</taxon>
        <taxon>Platyhelminthes</taxon>
        <taxon>Trematoda</taxon>
        <taxon>Digenea</taxon>
        <taxon>Opisthorchiida</taxon>
        <taxon>Opisthorchiata</taxon>
        <taxon>Opisthorchiidae</taxon>
        <taxon>Opisthorchis</taxon>
    </lineage>
</organism>
<keyword evidence="5" id="KW-0862">Zinc</keyword>
<dbReference type="GO" id="GO:0008270">
    <property type="term" value="F:zinc ion binding"/>
    <property type="evidence" value="ECO:0007669"/>
    <property type="project" value="UniProtKB-KW"/>
</dbReference>
<feature type="domain" description="C2H2-type" evidence="8">
    <location>
        <begin position="101"/>
        <end position="128"/>
    </location>
</feature>
<dbReference type="EMBL" id="SJOL01005688">
    <property type="protein sequence ID" value="TGZ69937.1"/>
    <property type="molecule type" value="Genomic_DNA"/>
</dbReference>
<evidence type="ECO:0000256" key="2">
    <source>
        <dbReference type="ARBA" id="ARBA00022723"/>
    </source>
</evidence>
<dbReference type="PROSITE" id="PS00028">
    <property type="entry name" value="ZINC_FINGER_C2H2_1"/>
    <property type="match status" value="5"/>
</dbReference>
<dbReference type="PROSITE" id="PS50157">
    <property type="entry name" value="ZINC_FINGER_C2H2_2"/>
    <property type="match status" value="5"/>
</dbReference>
<keyword evidence="10" id="KW-1185">Reference proteome</keyword>
<accession>A0A4S2M772</accession>
<sequence>MTFGSQSCLFNRLKTLMCRNSRGGLASSQHPIISWTNCSPRFRLDGVGELNGLFEGYVPLSYASSSGLVNVKQNVEHIQNATEQTKMTDNLFCQKHPDGMYRCPTCDKPFAHRSTALEHQKSHSTDRDIHCSLCIRSFKSKNSLRGHLRKTHANQADYLPLRTPSKQVRESEERGNPCPECDKSFATWDSLQRHRKSLHGKEEGHTCDECGKLLSHKRHLYQHLREVHMKDYQKRCEQCGKKFGRSYTLKRHIKYVHGGDQGGN</sequence>